<gene>
    <name evidence="3" type="ORF">HYALB_00007013</name>
</gene>
<proteinExistence type="predicted"/>
<keyword evidence="4" id="KW-1185">Reference proteome</keyword>
<evidence type="ECO:0000256" key="1">
    <source>
        <dbReference type="SAM" id="MobiDB-lite"/>
    </source>
</evidence>
<name>A0A9N9PWD6_9HELO</name>
<feature type="domain" description="C2H2-type" evidence="2">
    <location>
        <begin position="193"/>
        <end position="216"/>
    </location>
</feature>
<dbReference type="Proteomes" id="UP000701801">
    <property type="component" value="Unassembled WGS sequence"/>
</dbReference>
<accession>A0A9N9PWD6</accession>
<sequence length="261" mass="28798">MQDSNHYEDSANWEMGEDYQGNHTLSSELAPIGGSGAEGTKAPNLSGQPQFSGDTFVISGPITVPASGFSEAPVPFNFQIVVPQPGLQFDPNAFEPSSTFVIQPALQQHQWQYGLDSQASLVFNSQEDLPQYPEQLSFNSELNSVFNTQPAFAQQYEQHGINFQVSPASGSQTLLLQPHDHFDLSLQPAIIMCTQTGCLHTFTHDADRVRHEASVHGVNRRAFFCHVPGCPKSTGTSYSRADKLKEHLYKKHANLGYTKRT</sequence>
<dbReference type="InterPro" id="IPR013087">
    <property type="entry name" value="Znf_C2H2_type"/>
</dbReference>
<evidence type="ECO:0000313" key="3">
    <source>
        <dbReference type="EMBL" id="CAG8977383.1"/>
    </source>
</evidence>
<evidence type="ECO:0000259" key="2">
    <source>
        <dbReference type="PROSITE" id="PS00028"/>
    </source>
</evidence>
<dbReference type="EMBL" id="CAJVRM010000217">
    <property type="protein sequence ID" value="CAG8977383.1"/>
    <property type="molecule type" value="Genomic_DNA"/>
</dbReference>
<organism evidence="3 4">
    <name type="scientific">Hymenoscyphus albidus</name>
    <dbReference type="NCBI Taxonomy" id="595503"/>
    <lineage>
        <taxon>Eukaryota</taxon>
        <taxon>Fungi</taxon>
        <taxon>Dikarya</taxon>
        <taxon>Ascomycota</taxon>
        <taxon>Pezizomycotina</taxon>
        <taxon>Leotiomycetes</taxon>
        <taxon>Helotiales</taxon>
        <taxon>Helotiaceae</taxon>
        <taxon>Hymenoscyphus</taxon>
    </lineage>
</organism>
<dbReference type="AlphaFoldDB" id="A0A9N9PWD6"/>
<dbReference type="SMART" id="SM00355">
    <property type="entry name" value="ZnF_C2H2"/>
    <property type="match status" value="2"/>
</dbReference>
<feature type="region of interest" description="Disordered" evidence="1">
    <location>
        <begin position="17"/>
        <end position="42"/>
    </location>
</feature>
<dbReference type="PROSITE" id="PS00028">
    <property type="entry name" value="ZINC_FINGER_C2H2_1"/>
    <property type="match status" value="1"/>
</dbReference>
<protein>
    <recommendedName>
        <fullName evidence="2">C2H2-type domain-containing protein</fullName>
    </recommendedName>
</protein>
<dbReference type="OrthoDB" id="7295497at2759"/>
<evidence type="ECO:0000313" key="4">
    <source>
        <dbReference type="Proteomes" id="UP000701801"/>
    </source>
</evidence>
<comment type="caution">
    <text evidence="3">The sequence shown here is derived from an EMBL/GenBank/DDBJ whole genome shotgun (WGS) entry which is preliminary data.</text>
</comment>
<reference evidence="3" key="1">
    <citation type="submission" date="2021-07" db="EMBL/GenBank/DDBJ databases">
        <authorList>
            <person name="Durling M."/>
        </authorList>
    </citation>
    <scope>NUCLEOTIDE SEQUENCE</scope>
</reference>